<sequence>MASGSKKAVYAALFGNLGIAITKFIAAIITGSAAMWAEAYHSASDTFNQVLILFGIKTSTKAANHQHQFGHGRELFFWSFIVATMIFGISGILSLEQGVSSLLEEMHSIKNSQISYIVLAVAFGFEGNALRVALKQFIREIREKGDKISFSSMIIHFKESKDIALLTVIVEDCAALLGILVAAIGIFLSDITGNAVYDAIASLIIGGILMFFAFFLAKENRGLLIGESVTNREYKKIVKSVQEIPEVNKLITMRTMHLSPEDILVGIQVNLIDNLDTDKIETVTDAIEQKIMEIIPNTNREHIFVEIERERKK</sequence>
<keyword evidence="3 6" id="KW-0812">Transmembrane</keyword>
<dbReference type="Gene3D" id="1.20.1510.10">
    <property type="entry name" value="Cation efflux protein transmembrane domain"/>
    <property type="match status" value="1"/>
</dbReference>
<feature type="transmembrane region" description="Helical" evidence="6">
    <location>
        <begin position="163"/>
        <end position="189"/>
    </location>
</feature>
<feature type="transmembrane region" description="Helical" evidence="6">
    <location>
        <begin position="12"/>
        <end position="34"/>
    </location>
</feature>
<reference evidence="8 9" key="1">
    <citation type="journal article" date="2016" name="Sci. Rep.">
        <title>A novel ammonia-oxidizing archaeon from wastewater treatment plant: Its enrichment, physiological and genomic characteristics.</title>
        <authorList>
            <person name="Li Y."/>
            <person name="Ding K."/>
            <person name="Wen X."/>
            <person name="Zhang B."/>
            <person name="Shen B."/>
            <person name="Yang Y."/>
        </authorList>
    </citation>
    <scope>NUCLEOTIDE SEQUENCE [LARGE SCALE GENOMIC DNA]</scope>
    <source>
        <strain evidence="8 9">SAT1</strain>
    </source>
</reference>
<dbReference type="PANTHER" id="PTHR13414:SF9">
    <property type="entry name" value="PROTON-COUPLED ZINC ANTIPORTER SLC30A9, MITOCHONDRIAL"/>
    <property type="match status" value="1"/>
</dbReference>
<evidence type="ECO:0000256" key="1">
    <source>
        <dbReference type="ARBA" id="ARBA00004141"/>
    </source>
</evidence>
<dbReference type="InterPro" id="IPR040177">
    <property type="entry name" value="SLC30A9"/>
</dbReference>
<dbReference type="InterPro" id="IPR036837">
    <property type="entry name" value="Cation_efflux_CTD_sf"/>
</dbReference>
<protein>
    <submittedName>
        <fullName evidence="8">Cobalt transporter</fullName>
    </submittedName>
</protein>
<feature type="transmembrane region" description="Helical" evidence="6">
    <location>
        <begin position="75"/>
        <end position="94"/>
    </location>
</feature>
<evidence type="ECO:0000313" key="9">
    <source>
        <dbReference type="Proteomes" id="UP000266745"/>
    </source>
</evidence>
<dbReference type="GeneID" id="24875152"/>
<keyword evidence="5 6" id="KW-0472">Membrane</keyword>
<evidence type="ECO:0000256" key="3">
    <source>
        <dbReference type="ARBA" id="ARBA00022692"/>
    </source>
</evidence>
<dbReference type="GO" id="GO:0006829">
    <property type="term" value="P:zinc ion transport"/>
    <property type="evidence" value="ECO:0007669"/>
    <property type="project" value="InterPro"/>
</dbReference>
<dbReference type="GO" id="GO:0008324">
    <property type="term" value="F:monoatomic cation transmembrane transporter activity"/>
    <property type="evidence" value="ECO:0007669"/>
    <property type="project" value="InterPro"/>
</dbReference>
<dbReference type="InterPro" id="IPR027469">
    <property type="entry name" value="Cation_efflux_TMD_sf"/>
</dbReference>
<comment type="subcellular location">
    <subcellularLocation>
        <location evidence="1">Membrane</location>
        <topology evidence="1">Multi-pass membrane protein</topology>
    </subcellularLocation>
</comment>
<proteinExistence type="predicted"/>
<dbReference type="STRING" id="1603555.SU86_001975"/>
<evidence type="ECO:0000313" key="8">
    <source>
        <dbReference type="EMBL" id="AJZ75350.1"/>
    </source>
</evidence>
<dbReference type="InterPro" id="IPR002524">
    <property type="entry name" value="Cation_efflux"/>
</dbReference>
<evidence type="ECO:0000256" key="2">
    <source>
        <dbReference type="ARBA" id="ARBA00022448"/>
    </source>
</evidence>
<accession>A0A3G1AZN1</accession>
<evidence type="ECO:0000259" key="7">
    <source>
        <dbReference type="Pfam" id="PF01545"/>
    </source>
</evidence>
<dbReference type="SUPFAM" id="SSF160240">
    <property type="entry name" value="Cation efflux protein cytoplasmic domain-like"/>
    <property type="match status" value="1"/>
</dbReference>
<dbReference type="PANTHER" id="PTHR13414">
    <property type="entry name" value="HUEL-CATION TRANSPORTER"/>
    <property type="match status" value="1"/>
</dbReference>
<feature type="transmembrane region" description="Helical" evidence="6">
    <location>
        <begin position="114"/>
        <end position="134"/>
    </location>
</feature>
<keyword evidence="9" id="KW-1185">Reference proteome</keyword>
<dbReference type="Pfam" id="PF01545">
    <property type="entry name" value="Cation_efflux"/>
    <property type="match status" value="1"/>
</dbReference>
<dbReference type="NCBIfam" id="TIGR01297">
    <property type="entry name" value="CDF"/>
    <property type="match status" value="1"/>
</dbReference>
<dbReference type="InterPro" id="IPR058533">
    <property type="entry name" value="Cation_efflux_TM"/>
</dbReference>
<dbReference type="RefSeq" id="WP_048187891.1">
    <property type="nucleotide sequence ID" value="NZ_CP011097.1"/>
</dbReference>
<dbReference type="GO" id="GO:0016020">
    <property type="term" value="C:membrane"/>
    <property type="evidence" value="ECO:0007669"/>
    <property type="project" value="UniProtKB-SubCell"/>
</dbReference>
<feature type="transmembrane region" description="Helical" evidence="6">
    <location>
        <begin position="195"/>
        <end position="217"/>
    </location>
</feature>
<dbReference type="SUPFAM" id="SSF161111">
    <property type="entry name" value="Cation efflux protein transmembrane domain-like"/>
    <property type="match status" value="1"/>
</dbReference>
<organism evidence="8 9">
    <name type="scientific">Candidatus Nitrosotenuis cloacae</name>
    <dbReference type="NCBI Taxonomy" id="1603555"/>
    <lineage>
        <taxon>Archaea</taxon>
        <taxon>Nitrososphaerota</taxon>
        <taxon>Candidatus Nitrosotenuis</taxon>
    </lineage>
</organism>
<dbReference type="Gene3D" id="3.30.70.1350">
    <property type="entry name" value="Cation efflux protein, cytoplasmic domain"/>
    <property type="match status" value="1"/>
</dbReference>
<evidence type="ECO:0000256" key="4">
    <source>
        <dbReference type="ARBA" id="ARBA00022989"/>
    </source>
</evidence>
<name>A0A3G1AZN1_9ARCH</name>
<evidence type="ECO:0000256" key="5">
    <source>
        <dbReference type="ARBA" id="ARBA00023136"/>
    </source>
</evidence>
<keyword evidence="4 6" id="KW-1133">Transmembrane helix</keyword>
<dbReference type="OrthoDB" id="290964at2157"/>
<feature type="domain" description="Cation efflux protein transmembrane" evidence="7">
    <location>
        <begin position="10"/>
        <end position="224"/>
    </location>
</feature>
<dbReference type="EMBL" id="CP011097">
    <property type="protein sequence ID" value="AJZ75350.1"/>
    <property type="molecule type" value="Genomic_DNA"/>
</dbReference>
<dbReference type="KEGG" id="tah:SU86_001975"/>
<dbReference type="Proteomes" id="UP000266745">
    <property type="component" value="Chromosome"/>
</dbReference>
<evidence type="ECO:0000256" key="6">
    <source>
        <dbReference type="SAM" id="Phobius"/>
    </source>
</evidence>
<gene>
    <name evidence="8" type="ORF">SU86_001975</name>
</gene>
<dbReference type="AlphaFoldDB" id="A0A3G1AZN1"/>
<keyword evidence="2" id="KW-0813">Transport</keyword>